<dbReference type="GO" id="GO:0005737">
    <property type="term" value="C:cytoplasm"/>
    <property type="evidence" value="ECO:0007669"/>
    <property type="project" value="TreeGrafter"/>
</dbReference>
<comment type="similarity">
    <text evidence="4">Belongs to the trans-sulfuration enzymes family.</text>
</comment>
<evidence type="ECO:0000313" key="6">
    <source>
        <dbReference type="EMBL" id="SMR99432.1"/>
    </source>
</evidence>
<dbReference type="GO" id="GO:0008483">
    <property type="term" value="F:transaminase activity"/>
    <property type="evidence" value="ECO:0007669"/>
    <property type="project" value="UniProtKB-KW"/>
</dbReference>
<dbReference type="EMBL" id="FXXI01000001">
    <property type="protein sequence ID" value="SMR99432.1"/>
    <property type="molecule type" value="Genomic_DNA"/>
</dbReference>
<dbReference type="SUPFAM" id="SSF53383">
    <property type="entry name" value="PLP-dependent transferases"/>
    <property type="match status" value="1"/>
</dbReference>
<evidence type="ECO:0000256" key="3">
    <source>
        <dbReference type="PIRSR" id="PIRSR001434-2"/>
    </source>
</evidence>
<evidence type="ECO:0000256" key="4">
    <source>
        <dbReference type="RuleBase" id="RU362118"/>
    </source>
</evidence>
<dbReference type="Pfam" id="PF01053">
    <property type="entry name" value="Cys_Met_Meta_PP"/>
    <property type="match status" value="1"/>
</dbReference>
<keyword evidence="8" id="KW-1185">Reference proteome</keyword>
<keyword evidence="6" id="KW-0456">Lyase</keyword>
<dbReference type="PANTHER" id="PTHR11808">
    <property type="entry name" value="TRANS-SULFURATION ENZYME FAMILY MEMBER"/>
    <property type="match status" value="1"/>
</dbReference>
<dbReference type="InterPro" id="IPR015422">
    <property type="entry name" value="PyrdxlP-dep_Trfase_small"/>
</dbReference>
<dbReference type="EMBL" id="JAWRCO010000001">
    <property type="protein sequence ID" value="MDW6003774.1"/>
    <property type="molecule type" value="Genomic_DNA"/>
</dbReference>
<dbReference type="GO" id="GO:0018826">
    <property type="term" value="F:methionine gamma-lyase activity"/>
    <property type="evidence" value="ECO:0007669"/>
    <property type="project" value="UniProtKB-EC"/>
</dbReference>
<proteinExistence type="inferred from homology"/>
<dbReference type="PROSITE" id="PS00868">
    <property type="entry name" value="CYS_MET_METAB_PP"/>
    <property type="match status" value="1"/>
</dbReference>
<name>A0A1Y6ISF1_9VIBR</name>
<comment type="cofactor">
    <cofactor evidence="1 4">
        <name>pyridoxal 5'-phosphate</name>
        <dbReference type="ChEBI" id="CHEBI:597326"/>
    </cofactor>
</comment>
<keyword evidence="2 3" id="KW-0663">Pyridoxal phosphate</keyword>
<evidence type="ECO:0000256" key="2">
    <source>
        <dbReference type="ARBA" id="ARBA00022898"/>
    </source>
</evidence>
<dbReference type="CDD" id="cd00614">
    <property type="entry name" value="CGS_like"/>
    <property type="match status" value="1"/>
</dbReference>
<dbReference type="RefSeq" id="WP_087479463.1">
    <property type="nucleotide sequence ID" value="NZ_AP024883.1"/>
</dbReference>
<dbReference type="OrthoDB" id="9805807at2"/>
<gene>
    <name evidence="6" type="primary">mdeA</name>
    <name evidence="5" type="ORF">SBX37_13035</name>
    <name evidence="6" type="ORF">VIM7927_00657</name>
</gene>
<dbReference type="Gene3D" id="3.40.640.10">
    <property type="entry name" value="Type I PLP-dependent aspartate aminotransferase-like (Major domain)"/>
    <property type="match status" value="1"/>
</dbReference>
<evidence type="ECO:0000256" key="1">
    <source>
        <dbReference type="ARBA" id="ARBA00001933"/>
    </source>
</evidence>
<dbReference type="AlphaFoldDB" id="A0A1Y6ISF1"/>
<organism evidence="6 7">
    <name type="scientific">Vibrio mangrovi</name>
    <dbReference type="NCBI Taxonomy" id="474394"/>
    <lineage>
        <taxon>Bacteria</taxon>
        <taxon>Pseudomonadati</taxon>
        <taxon>Pseudomonadota</taxon>
        <taxon>Gammaproteobacteria</taxon>
        <taxon>Vibrionales</taxon>
        <taxon>Vibrionaceae</taxon>
        <taxon>Vibrio</taxon>
    </lineage>
</organism>
<dbReference type="GO" id="GO:0030170">
    <property type="term" value="F:pyridoxal phosphate binding"/>
    <property type="evidence" value="ECO:0007669"/>
    <property type="project" value="InterPro"/>
</dbReference>
<dbReference type="InterPro" id="IPR000277">
    <property type="entry name" value="Cys/Met-Metab_PyrdxlP-dep_enz"/>
</dbReference>
<keyword evidence="5" id="KW-0808">Transferase</keyword>
<dbReference type="FunFam" id="3.40.640.10:FF:000046">
    <property type="entry name" value="Cystathionine gamma-lyase"/>
    <property type="match status" value="1"/>
</dbReference>
<reference evidence="5 8" key="2">
    <citation type="submission" date="2023-11" db="EMBL/GenBank/DDBJ databases">
        <title>Plant-associative lifestyle of Vibrio porteresiae and its evolutionary dynamics.</title>
        <authorList>
            <person name="Rameshkumar N."/>
            <person name="Kirti K."/>
        </authorList>
    </citation>
    <scope>NUCLEOTIDE SEQUENCE [LARGE SCALE GENOMIC DNA]</scope>
    <source>
        <strain evidence="5 8">MSSRF38</strain>
    </source>
</reference>
<dbReference type="EC" id="4.4.1.11" evidence="6"/>
<dbReference type="GO" id="GO:0019346">
    <property type="term" value="P:transsulfuration"/>
    <property type="evidence" value="ECO:0007669"/>
    <property type="project" value="InterPro"/>
</dbReference>
<keyword evidence="5" id="KW-0032">Aminotransferase</keyword>
<evidence type="ECO:0000313" key="8">
    <source>
        <dbReference type="Proteomes" id="UP001283366"/>
    </source>
</evidence>
<feature type="modified residue" description="N6-(pyridoxal phosphate)lysine" evidence="3">
    <location>
        <position position="214"/>
    </location>
</feature>
<dbReference type="InterPro" id="IPR015421">
    <property type="entry name" value="PyrdxlP-dep_Trfase_major"/>
</dbReference>
<dbReference type="InterPro" id="IPR054542">
    <property type="entry name" value="Cys_met_metab_PP"/>
</dbReference>
<sequence length="403" mass="44524">MSTQPSQYSPETLALSAGFVPDRETQAMTPPIAMSVNHCFIPEDGSFSAHGIDDLTEAPFLYAGWTNPTVRQLEQRIAALECTDDAYATTTGMAALSAVFFSFLRVGDHLIISDVCYAAVYEMAREILPDYGIEVSTVNLTDLEAVAKAIRPNTRLIHAESPCNPLLRLTDLKQLADLARQHNILLSVDSTFATPVITRPVTLGVDIVVHSLTKFMNGHGDALGGCVVGRKALIAQIRSRAGVYLGATINAHNAWLIMRGIETLYPRMKTMSESALQIARWLEKHPRVKQVNYPGLASHPQYQLAGQQMAHGGGIIVFQTDDMDEIARRFAEDARLFYYAYSIGHQRSLAVLLKTADLMESTYNMTVEQEKEYRDYAGDGLFRLSIGLENPQDLIAELDRLLG</sequence>
<dbReference type="Gene3D" id="3.90.1150.10">
    <property type="entry name" value="Aspartate Aminotransferase, domain 1"/>
    <property type="match status" value="1"/>
</dbReference>
<dbReference type="Proteomes" id="UP001283366">
    <property type="component" value="Unassembled WGS sequence"/>
</dbReference>
<evidence type="ECO:0000313" key="5">
    <source>
        <dbReference type="EMBL" id="MDW6003774.1"/>
    </source>
</evidence>
<dbReference type="Proteomes" id="UP000196125">
    <property type="component" value="Unassembled WGS sequence"/>
</dbReference>
<protein>
    <submittedName>
        <fullName evidence="5">Aminotransferase class I/II-fold pyridoxal phosphate-dependent enzyme</fullName>
    </submittedName>
    <submittedName>
        <fullName evidence="6">Methionine gamma-lyase</fullName>
        <ecNumber evidence="6">4.4.1.11</ecNumber>
    </submittedName>
</protein>
<evidence type="ECO:0000313" key="7">
    <source>
        <dbReference type="Proteomes" id="UP000196125"/>
    </source>
</evidence>
<dbReference type="PANTHER" id="PTHR11808:SF80">
    <property type="entry name" value="CYSTATHIONINE GAMMA-LYASE"/>
    <property type="match status" value="1"/>
</dbReference>
<reference evidence="6 7" key="1">
    <citation type="submission" date="2017-05" db="EMBL/GenBank/DDBJ databases">
        <authorList>
            <person name="Song R."/>
            <person name="Chenine A.L."/>
            <person name="Ruprecht R.M."/>
        </authorList>
    </citation>
    <scope>NUCLEOTIDE SEQUENCE [LARGE SCALE GENOMIC DNA]</scope>
    <source>
        <strain evidence="6 7">CECT 7927</strain>
    </source>
</reference>
<dbReference type="PIRSF" id="PIRSF001434">
    <property type="entry name" value="CGS"/>
    <property type="match status" value="1"/>
</dbReference>
<dbReference type="InterPro" id="IPR015424">
    <property type="entry name" value="PyrdxlP-dep_Trfase"/>
</dbReference>
<accession>A0A1Y6ISF1</accession>